<dbReference type="AlphaFoldDB" id="A0A2T0SMH2"/>
<accession>A0A2T0SMH2</accession>
<gene>
    <name evidence="2" type="ORF">CLV58_1165</name>
</gene>
<name>A0A2T0SMH2_9BACT</name>
<dbReference type="Proteomes" id="UP000238375">
    <property type="component" value="Unassembled WGS sequence"/>
</dbReference>
<protein>
    <submittedName>
        <fullName evidence="2">PIN domain-containing protein</fullName>
    </submittedName>
</protein>
<dbReference type="InterPro" id="IPR029060">
    <property type="entry name" value="PIN-like_dom_sf"/>
</dbReference>
<dbReference type="CDD" id="cd09871">
    <property type="entry name" value="PIN_MtVapC28-VapC30-like"/>
    <property type="match status" value="1"/>
</dbReference>
<sequence>MVQSTRSFVVDANVLFSCLISGYDHYLRFLTDNRIYTPDFALEEIQLYQDRILKRTKLDTTAFSQFTLTLFEQLIVVPNMLITTQSYYQAFDLCKRVDPNDTAYVALAIQLGEPLLTRDKVLANGLRQQGFATVLTLDELFQG</sequence>
<reference evidence="2 3" key="1">
    <citation type="submission" date="2018-03" db="EMBL/GenBank/DDBJ databases">
        <title>Genomic Encyclopedia of Archaeal and Bacterial Type Strains, Phase II (KMG-II): from individual species to whole genera.</title>
        <authorList>
            <person name="Goeker M."/>
        </authorList>
    </citation>
    <scope>NUCLEOTIDE SEQUENCE [LARGE SCALE GENOMIC DNA]</scope>
    <source>
        <strain evidence="2 3">DSM 28354</strain>
    </source>
</reference>
<evidence type="ECO:0000259" key="1">
    <source>
        <dbReference type="Pfam" id="PF10130"/>
    </source>
</evidence>
<keyword evidence="3" id="KW-1185">Reference proteome</keyword>
<dbReference type="Pfam" id="PF10130">
    <property type="entry name" value="PIN_2"/>
    <property type="match status" value="1"/>
</dbReference>
<feature type="domain" description="PIN" evidence="1">
    <location>
        <begin position="9"/>
        <end position="132"/>
    </location>
</feature>
<organism evidence="2 3">
    <name type="scientific">Spirosoma oryzae</name>
    <dbReference type="NCBI Taxonomy" id="1469603"/>
    <lineage>
        <taxon>Bacteria</taxon>
        <taxon>Pseudomonadati</taxon>
        <taxon>Bacteroidota</taxon>
        <taxon>Cytophagia</taxon>
        <taxon>Cytophagales</taxon>
        <taxon>Cytophagaceae</taxon>
        <taxon>Spirosoma</taxon>
    </lineage>
</organism>
<proteinExistence type="predicted"/>
<evidence type="ECO:0000313" key="3">
    <source>
        <dbReference type="Proteomes" id="UP000238375"/>
    </source>
</evidence>
<comment type="caution">
    <text evidence="2">The sequence shown here is derived from an EMBL/GenBank/DDBJ whole genome shotgun (WGS) entry which is preliminary data.</text>
</comment>
<dbReference type="OrthoDB" id="956795at2"/>
<dbReference type="InterPro" id="IPR002716">
    <property type="entry name" value="PIN_dom"/>
</dbReference>
<dbReference type="Gene3D" id="3.40.50.1010">
    <property type="entry name" value="5'-nuclease"/>
    <property type="match status" value="1"/>
</dbReference>
<dbReference type="EMBL" id="PVTE01000016">
    <property type="protein sequence ID" value="PRY34612.1"/>
    <property type="molecule type" value="Genomic_DNA"/>
</dbReference>
<dbReference type="SUPFAM" id="SSF88723">
    <property type="entry name" value="PIN domain-like"/>
    <property type="match status" value="1"/>
</dbReference>
<dbReference type="RefSeq" id="WP_106139228.1">
    <property type="nucleotide sequence ID" value="NZ_PVTE01000016.1"/>
</dbReference>
<evidence type="ECO:0000313" key="2">
    <source>
        <dbReference type="EMBL" id="PRY34612.1"/>
    </source>
</evidence>